<sequence>MKNLIYGKHAVTEFITNHPNMVKEVWTSHYKEFINEVNPDLKPIVKSSTNDKMERLFDQKVNHQGYVAEVKEFNYTPLNEMIENLTKEDKATVLILDQIHDPYNFGAILRSATQLNFKNIIILDRKQVMVNSTVVKTSAGTAYDLNIAKVPNLSIAVDKLKDAGFWVYASNLNKDAQDMRKVDFDKKTALIIGNEEKGISDKLTKNADVNIYIPSSNKIDSYNASVASALMMYEIANKLELI</sequence>
<keyword evidence="3 4" id="KW-0808">Transferase</keyword>
<dbReference type="GO" id="GO:0003723">
    <property type="term" value="F:RNA binding"/>
    <property type="evidence" value="ECO:0007669"/>
    <property type="project" value="InterPro"/>
</dbReference>
<proteinExistence type="inferred from homology"/>
<dbReference type="Proteomes" id="UP000232227">
    <property type="component" value="Chromosome"/>
</dbReference>
<evidence type="ECO:0000313" key="5">
    <source>
        <dbReference type="Proteomes" id="UP000232227"/>
    </source>
</evidence>
<evidence type="ECO:0000256" key="2">
    <source>
        <dbReference type="ARBA" id="ARBA00022603"/>
    </source>
</evidence>
<dbReference type="GO" id="GO:0032259">
    <property type="term" value="P:methylation"/>
    <property type="evidence" value="ECO:0007669"/>
    <property type="project" value="UniProtKB-KW"/>
</dbReference>
<dbReference type="NCBIfam" id="TIGR00186">
    <property type="entry name" value="rRNA_methyl_3"/>
    <property type="match status" value="1"/>
</dbReference>
<dbReference type="SUPFAM" id="SSF55315">
    <property type="entry name" value="L30e-like"/>
    <property type="match status" value="1"/>
</dbReference>
<keyword evidence="5" id="KW-1185">Reference proteome</keyword>
<keyword evidence="2 4" id="KW-0489">Methyltransferase</keyword>
<dbReference type="PANTHER" id="PTHR46429">
    <property type="entry name" value="23S RRNA (GUANOSINE-2'-O-)-METHYLTRANSFERASE RLMB"/>
    <property type="match status" value="1"/>
</dbReference>
<dbReference type="InterPro" id="IPR029064">
    <property type="entry name" value="Ribosomal_eL30-like_sf"/>
</dbReference>
<dbReference type="OrthoDB" id="9794400at2"/>
<dbReference type="EMBL" id="CP023668">
    <property type="protein sequence ID" value="ATG97669.1"/>
    <property type="molecule type" value="Genomic_DNA"/>
</dbReference>
<reference evidence="4 5" key="1">
    <citation type="submission" date="2017-09" db="EMBL/GenBank/DDBJ databases">
        <title>SPAdes assembly of the Mesoplasma lactucae genome.</title>
        <authorList>
            <person name="Knight T.F."/>
            <person name="Rubinstein R."/>
            <person name="Citino T."/>
        </authorList>
    </citation>
    <scope>NUCLEOTIDE SEQUENCE [LARGE SCALE GENOMIC DNA]</scope>
    <source>
        <strain evidence="4 5">831-C4</strain>
    </source>
</reference>
<evidence type="ECO:0000313" key="4">
    <source>
        <dbReference type="EMBL" id="ATG97669.1"/>
    </source>
</evidence>
<organism evidence="4 5">
    <name type="scientific">Mesoplasma lactucae ATCC 49193</name>
    <dbReference type="NCBI Taxonomy" id="81460"/>
    <lineage>
        <taxon>Bacteria</taxon>
        <taxon>Bacillati</taxon>
        <taxon>Mycoplasmatota</taxon>
        <taxon>Mollicutes</taxon>
        <taxon>Entomoplasmatales</taxon>
        <taxon>Entomoplasmataceae</taxon>
        <taxon>Mesoplasma</taxon>
    </lineage>
</organism>
<protein>
    <submittedName>
        <fullName evidence="4">23S rRNA (Guanosine(2251)-2'-O)-methyltransferase RlmB</fullName>
    </submittedName>
</protein>
<accession>A0A291ISA3</accession>
<dbReference type="Pfam" id="PF08032">
    <property type="entry name" value="SpoU_sub_bind"/>
    <property type="match status" value="1"/>
</dbReference>
<dbReference type="AlphaFoldDB" id="A0A291ISA3"/>
<evidence type="ECO:0000256" key="3">
    <source>
        <dbReference type="ARBA" id="ARBA00022679"/>
    </source>
</evidence>
<dbReference type="Gene3D" id="3.30.1330.30">
    <property type="match status" value="1"/>
</dbReference>
<dbReference type="SMART" id="SM00967">
    <property type="entry name" value="SpoU_sub_bind"/>
    <property type="match status" value="1"/>
</dbReference>
<dbReference type="KEGG" id="mlac:CP520_02935"/>
<gene>
    <name evidence="4" type="ORF">CP520_02935</name>
</gene>
<dbReference type="SUPFAM" id="SSF75217">
    <property type="entry name" value="alpha/beta knot"/>
    <property type="match status" value="1"/>
</dbReference>
<dbReference type="GO" id="GO:0006396">
    <property type="term" value="P:RNA processing"/>
    <property type="evidence" value="ECO:0007669"/>
    <property type="project" value="InterPro"/>
</dbReference>
<dbReference type="GO" id="GO:0005829">
    <property type="term" value="C:cytosol"/>
    <property type="evidence" value="ECO:0007669"/>
    <property type="project" value="TreeGrafter"/>
</dbReference>
<dbReference type="InterPro" id="IPR004441">
    <property type="entry name" value="rRNA_MeTrfase_TrmH"/>
</dbReference>
<dbReference type="InterPro" id="IPR013123">
    <property type="entry name" value="SpoU_subst-bd"/>
</dbReference>
<comment type="similarity">
    <text evidence="1">Belongs to the class IV-like SAM-binding methyltransferase superfamily. RNA methyltransferase TrmH family.</text>
</comment>
<dbReference type="InterPro" id="IPR029028">
    <property type="entry name" value="Alpha/beta_knot_MTases"/>
</dbReference>
<dbReference type="CDD" id="cd18103">
    <property type="entry name" value="SpoU-like_RlmB"/>
    <property type="match status" value="1"/>
</dbReference>
<name>A0A291ISA3_9MOLU</name>
<dbReference type="InterPro" id="IPR001537">
    <property type="entry name" value="SpoU_MeTrfase"/>
</dbReference>
<dbReference type="PANTHER" id="PTHR46429:SF1">
    <property type="entry name" value="23S RRNA (GUANOSINE-2'-O-)-METHYLTRANSFERASE RLMB"/>
    <property type="match status" value="1"/>
</dbReference>
<evidence type="ECO:0000256" key="1">
    <source>
        <dbReference type="ARBA" id="ARBA00007228"/>
    </source>
</evidence>
<dbReference type="InterPro" id="IPR029026">
    <property type="entry name" value="tRNA_m1G_MTases_N"/>
</dbReference>
<dbReference type="RefSeq" id="WP_096862957.1">
    <property type="nucleotide sequence ID" value="NZ_CP023668.1"/>
</dbReference>
<dbReference type="GO" id="GO:0008173">
    <property type="term" value="F:RNA methyltransferase activity"/>
    <property type="evidence" value="ECO:0007669"/>
    <property type="project" value="InterPro"/>
</dbReference>
<dbReference type="Pfam" id="PF00588">
    <property type="entry name" value="SpoU_methylase"/>
    <property type="match status" value="1"/>
</dbReference>
<dbReference type="Gene3D" id="3.40.1280.10">
    <property type="match status" value="1"/>
</dbReference>